<evidence type="ECO:0000256" key="1">
    <source>
        <dbReference type="SAM" id="MobiDB-lite"/>
    </source>
</evidence>
<sequence>MRWPWEQQAPPLVPLPGGTGSQPPGDQGWQRPMRRSISQKPRQGPWRSIASIAYAEQVGVKRHCRPIQGLRKNL</sequence>
<dbReference type="Proteomes" id="UP000187251">
    <property type="component" value="Unassembled WGS sequence"/>
</dbReference>
<name>A0A1R1K195_ALCXX</name>
<comment type="caution">
    <text evidence="2">The sequence shown here is derived from an EMBL/GenBank/DDBJ whole genome shotgun (WGS) entry which is preliminary data.</text>
</comment>
<evidence type="ECO:0000313" key="2">
    <source>
        <dbReference type="EMBL" id="OMG93207.1"/>
    </source>
</evidence>
<evidence type="ECO:0000313" key="3">
    <source>
        <dbReference type="Proteomes" id="UP000187251"/>
    </source>
</evidence>
<reference evidence="2 3" key="1">
    <citation type="submission" date="2016-09" db="EMBL/GenBank/DDBJ databases">
        <title>Phylogenomics of Achromobacter.</title>
        <authorList>
            <person name="Jeukens J."/>
            <person name="Freschi L."/>
            <person name="Vincent A.T."/>
            <person name="Emond-Rheault J.-G."/>
            <person name="Kukavica-Ibrulj I."/>
            <person name="Charette S.J."/>
            <person name="Levesque R.C."/>
        </authorList>
    </citation>
    <scope>NUCLEOTIDE SEQUENCE [LARGE SCALE GENOMIC DNA]</scope>
    <source>
        <strain evidence="2 3">AUS488</strain>
    </source>
</reference>
<proteinExistence type="predicted"/>
<dbReference type="EMBL" id="MJMN01000001">
    <property type="protein sequence ID" value="OMG93207.1"/>
    <property type="molecule type" value="Genomic_DNA"/>
</dbReference>
<organism evidence="2 3">
    <name type="scientific">Alcaligenes xylosoxydans xylosoxydans</name>
    <name type="common">Achromobacter xylosoxidans</name>
    <dbReference type="NCBI Taxonomy" id="85698"/>
    <lineage>
        <taxon>Bacteria</taxon>
        <taxon>Pseudomonadati</taxon>
        <taxon>Pseudomonadota</taxon>
        <taxon>Betaproteobacteria</taxon>
        <taxon>Burkholderiales</taxon>
        <taxon>Alcaligenaceae</taxon>
        <taxon>Achromobacter</taxon>
    </lineage>
</organism>
<dbReference type="AlphaFoldDB" id="A0A1R1K195"/>
<accession>A0A1R1K195</accession>
<gene>
    <name evidence="2" type="ORF">BIZ92_02430</name>
</gene>
<protein>
    <submittedName>
        <fullName evidence="2">Uncharacterized protein</fullName>
    </submittedName>
</protein>
<feature type="region of interest" description="Disordered" evidence="1">
    <location>
        <begin position="1"/>
        <end position="45"/>
    </location>
</feature>